<evidence type="ECO:0000256" key="1">
    <source>
        <dbReference type="SAM" id="MobiDB-lite"/>
    </source>
</evidence>
<feature type="compositionally biased region" description="Polar residues" evidence="1">
    <location>
        <begin position="437"/>
        <end position="452"/>
    </location>
</feature>
<feature type="compositionally biased region" description="Polar residues" evidence="1">
    <location>
        <begin position="460"/>
        <end position="484"/>
    </location>
</feature>
<dbReference type="RefSeq" id="XP_015184120.1">
    <property type="nucleotide sequence ID" value="XM_015328634.1"/>
</dbReference>
<feature type="compositionally biased region" description="Polar residues" evidence="1">
    <location>
        <begin position="289"/>
        <end position="298"/>
    </location>
</feature>
<name>A0ABM1IV83_POLDO</name>
<reference evidence="3" key="1">
    <citation type="submission" date="2025-08" db="UniProtKB">
        <authorList>
            <consortium name="RefSeq"/>
        </authorList>
    </citation>
    <scope>IDENTIFICATION</scope>
    <source>
        <tissue evidence="3">Whole body</tissue>
    </source>
</reference>
<feature type="compositionally biased region" description="Polar residues" evidence="1">
    <location>
        <begin position="9"/>
        <end position="28"/>
    </location>
</feature>
<dbReference type="GeneID" id="107070430"/>
<organism evidence="2 3">
    <name type="scientific">Polistes dominula</name>
    <name type="common">European paper wasp</name>
    <name type="synonym">Vespa dominula</name>
    <dbReference type="NCBI Taxonomy" id="743375"/>
    <lineage>
        <taxon>Eukaryota</taxon>
        <taxon>Metazoa</taxon>
        <taxon>Ecdysozoa</taxon>
        <taxon>Arthropoda</taxon>
        <taxon>Hexapoda</taxon>
        <taxon>Insecta</taxon>
        <taxon>Pterygota</taxon>
        <taxon>Neoptera</taxon>
        <taxon>Endopterygota</taxon>
        <taxon>Hymenoptera</taxon>
        <taxon>Apocrita</taxon>
        <taxon>Aculeata</taxon>
        <taxon>Vespoidea</taxon>
        <taxon>Vespidae</taxon>
        <taxon>Polistinae</taxon>
        <taxon>Polistini</taxon>
        <taxon>Polistes</taxon>
    </lineage>
</organism>
<sequence length="484" mass="56779">MQQTEKNKTQKYTNGPTPSWSAKYQTTNVRDSSNANWKYVNKHNLSVPSNKNNRKQLNATAEPITSYYSSMNSYKQNKHNNYESPTHTKYTTFQNIEPHRWTTHNHPRTTPRNKLYATNNNIAIVRKSIYKKNDLEDDDENVRYAADEELGNLTEDNVEEDTIEEVEDDQEETAAESVDKDYEEHEADDEIDEESDSTVLISQKWQRRPKKDGISQEQQRSRIIKQQQFDPRKLRYQQYVQNSYDSHPRIRYYNDLDDQDEIELYTYEEPVRPPTPPKSSIRRSRMNHQQHWTTPFRSSSDRYDTNPSLNQSIRRSQPKKDVEDLLHSENKNTKKCIRCGAPSGSRLSTKTKKNVCRFQEYPDYIVKESFGDDMDAVEKILCGRCNINKHNYEDIEGSYRSARSTLQTLKPRRSKGSKGISEVSEDFPINEEIPNDYINNRYSRDPTSSANTVHDKTRHSTQTTTRGPTRSFSRYGTQQQQPTF</sequence>
<feature type="region of interest" description="Disordered" evidence="1">
    <location>
        <begin position="1"/>
        <end position="28"/>
    </location>
</feature>
<protein>
    <submittedName>
        <fullName evidence="3">Uncharacterized protein LOC107070430</fullName>
    </submittedName>
</protein>
<proteinExistence type="predicted"/>
<dbReference type="Proteomes" id="UP000694924">
    <property type="component" value="Unplaced"/>
</dbReference>
<feature type="region of interest" description="Disordered" evidence="1">
    <location>
        <begin position="147"/>
        <end position="232"/>
    </location>
</feature>
<keyword evidence="2" id="KW-1185">Reference proteome</keyword>
<evidence type="ECO:0000313" key="3">
    <source>
        <dbReference type="RefSeq" id="XP_015184120.1"/>
    </source>
</evidence>
<accession>A0ABM1IV83</accession>
<gene>
    <name evidence="3" type="primary">LOC107070430</name>
</gene>
<evidence type="ECO:0000313" key="2">
    <source>
        <dbReference type="Proteomes" id="UP000694924"/>
    </source>
</evidence>
<feature type="compositionally biased region" description="Polar residues" evidence="1">
    <location>
        <begin position="305"/>
        <end position="315"/>
    </location>
</feature>
<feature type="compositionally biased region" description="Acidic residues" evidence="1">
    <location>
        <begin position="156"/>
        <end position="174"/>
    </location>
</feature>
<feature type="region of interest" description="Disordered" evidence="1">
    <location>
        <begin position="268"/>
        <end position="323"/>
    </location>
</feature>
<feature type="region of interest" description="Disordered" evidence="1">
    <location>
        <begin position="433"/>
        <end position="484"/>
    </location>
</feature>
<feature type="compositionally biased region" description="Acidic residues" evidence="1">
    <location>
        <begin position="184"/>
        <end position="196"/>
    </location>
</feature>